<protein>
    <recommendedName>
        <fullName evidence="2">PORR domain-containing protein</fullName>
    </recommendedName>
</protein>
<evidence type="ECO:0000256" key="1">
    <source>
        <dbReference type="SAM" id="MobiDB-lite"/>
    </source>
</evidence>
<reference evidence="3 4" key="1">
    <citation type="submission" date="2019-12" db="EMBL/GenBank/DDBJ databases">
        <authorList>
            <person name="Scholz U."/>
            <person name="Mascher M."/>
            <person name="Fiebig A."/>
        </authorList>
    </citation>
    <scope>NUCLEOTIDE SEQUENCE</scope>
</reference>
<sequence length="362" mass="40043">MAATAALLPLPGRTQRKDLPSTAAAAPPSVARSPSSSTSTHLLSSLPSGMSPPGGEDDEAEQRPATSCRCGSSPGTAAATSPSTRRPPPLRRLHGPPLPGYLPALPRALPLLPVPLPPRCRPHPRCRRPRRGRNPPEGADRRHPRRKLQRLLMLSSHRRLLLSKLAHLAGDLGLPPDFRSGLCNRHPDRFRTVDTSYGRALELAAWDSSLAASLPPSPPAFSGDDPRRPIIDRPPKFKHLKLRRGLNLKRRHREYLIRFQELPEVSPFCSYSELVAASPELAERRACAVVREREAGGARPRGEDDAAEEEEQHRSVRFRGRGRLEEFAAGEQDSGEEASSWEENMEFWKPYAGDDLGDQRVW</sequence>
<evidence type="ECO:0000259" key="2">
    <source>
        <dbReference type="Pfam" id="PF11955"/>
    </source>
</evidence>
<keyword evidence="4" id="KW-1185">Reference proteome</keyword>
<accession>A0A7I8IPC5</accession>
<gene>
    <name evidence="3" type="ORF">SI7747_05006237</name>
</gene>
<feature type="compositionally biased region" description="Low complexity" evidence="1">
    <location>
        <begin position="101"/>
        <end position="111"/>
    </location>
</feature>
<dbReference type="InterPro" id="IPR021099">
    <property type="entry name" value="PORR_domain"/>
</dbReference>
<dbReference type="PANTHER" id="PTHR31476:SF2">
    <property type="entry name" value="UBIQUITIN CARBOXYL-TERMINAL HYDROLASE FAMILY PROTEIN"/>
    <property type="match status" value="1"/>
</dbReference>
<dbReference type="GO" id="GO:0003723">
    <property type="term" value="F:RNA binding"/>
    <property type="evidence" value="ECO:0007669"/>
    <property type="project" value="InterPro"/>
</dbReference>
<name>A0A7I8IPC5_SPIIN</name>
<feature type="compositionally biased region" description="Acidic residues" evidence="1">
    <location>
        <begin position="333"/>
        <end position="342"/>
    </location>
</feature>
<dbReference type="PANTHER" id="PTHR31476">
    <property type="entry name" value="PROTEIN WHAT'S THIS FACTOR 1 HOMOLOG, CHLOROPLASTIC"/>
    <property type="match status" value="1"/>
</dbReference>
<feature type="compositionally biased region" description="Basic residues" evidence="1">
    <location>
        <begin position="120"/>
        <end position="133"/>
    </location>
</feature>
<organism evidence="3">
    <name type="scientific">Spirodela intermedia</name>
    <name type="common">Intermediate duckweed</name>
    <dbReference type="NCBI Taxonomy" id="51605"/>
    <lineage>
        <taxon>Eukaryota</taxon>
        <taxon>Viridiplantae</taxon>
        <taxon>Streptophyta</taxon>
        <taxon>Embryophyta</taxon>
        <taxon>Tracheophyta</taxon>
        <taxon>Spermatophyta</taxon>
        <taxon>Magnoliopsida</taxon>
        <taxon>Liliopsida</taxon>
        <taxon>Araceae</taxon>
        <taxon>Lemnoideae</taxon>
        <taxon>Spirodela</taxon>
    </lineage>
</organism>
<proteinExistence type="predicted"/>
<dbReference type="EMBL" id="CACRZD030000005">
    <property type="protein sequence ID" value="CAA6659816.1"/>
    <property type="molecule type" value="Genomic_DNA"/>
</dbReference>
<dbReference type="AlphaFoldDB" id="A0A7I8IPC5"/>
<evidence type="ECO:0000313" key="3">
    <source>
        <dbReference type="EMBL" id="CAA2620068.1"/>
    </source>
</evidence>
<dbReference type="Pfam" id="PF11955">
    <property type="entry name" value="PORR"/>
    <property type="match status" value="1"/>
</dbReference>
<dbReference type="Proteomes" id="UP001189122">
    <property type="component" value="Unassembled WGS sequence"/>
</dbReference>
<feature type="domain" description="PORR" evidence="2">
    <location>
        <begin position="146"/>
        <end position="292"/>
    </location>
</feature>
<feature type="compositionally biased region" description="Low complexity" evidence="1">
    <location>
        <begin position="20"/>
        <end position="54"/>
    </location>
</feature>
<feature type="compositionally biased region" description="Basic and acidic residues" evidence="1">
    <location>
        <begin position="294"/>
        <end position="304"/>
    </location>
</feature>
<evidence type="ECO:0000313" key="4">
    <source>
        <dbReference type="Proteomes" id="UP001189122"/>
    </source>
</evidence>
<dbReference type="InterPro" id="IPR045040">
    <property type="entry name" value="PORR_fam"/>
</dbReference>
<feature type="region of interest" description="Disordered" evidence="1">
    <location>
        <begin position="1"/>
        <end position="147"/>
    </location>
</feature>
<dbReference type="EMBL" id="LR743592">
    <property type="protein sequence ID" value="CAA2620068.1"/>
    <property type="molecule type" value="Genomic_DNA"/>
</dbReference>
<feature type="region of interest" description="Disordered" evidence="1">
    <location>
        <begin position="294"/>
        <end position="342"/>
    </location>
</feature>
<feature type="compositionally biased region" description="Low complexity" evidence="1">
    <location>
        <begin position="71"/>
        <end position="84"/>
    </location>
</feature>